<feature type="domain" description="Glycosyltransferase 2-like" evidence="1">
    <location>
        <begin position="7"/>
        <end position="109"/>
    </location>
</feature>
<dbReference type="InterPro" id="IPR001173">
    <property type="entry name" value="Glyco_trans_2-like"/>
</dbReference>
<accession>A0ABT1QPY6</accession>
<dbReference type="SUPFAM" id="SSF53448">
    <property type="entry name" value="Nucleotide-diphospho-sugar transferases"/>
    <property type="match status" value="1"/>
</dbReference>
<dbReference type="CDD" id="cd00761">
    <property type="entry name" value="Glyco_tranf_GTA_type"/>
    <property type="match status" value="1"/>
</dbReference>
<dbReference type="EC" id="2.4.-.-" evidence="2"/>
<dbReference type="RefSeq" id="WP_255913107.1">
    <property type="nucleotide sequence ID" value="NZ_JANFQO010000005.1"/>
</dbReference>
<dbReference type="Gene3D" id="3.90.550.10">
    <property type="entry name" value="Spore Coat Polysaccharide Biosynthesis Protein SpsA, Chain A"/>
    <property type="match status" value="1"/>
</dbReference>
<evidence type="ECO:0000259" key="1">
    <source>
        <dbReference type="Pfam" id="PF00535"/>
    </source>
</evidence>
<organism evidence="2 3">
    <name type="scientific">Tahibacter harae</name>
    <dbReference type="NCBI Taxonomy" id="2963937"/>
    <lineage>
        <taxon>Bacteria</taxon>
        <taxon>Pseudomonadati</taxon>
        <taxon>Pseudomonadota</taxon>
        <taxon>Gammaproteobacteria</taxon>
        <taxon>Lysobacterales</taxon>
        <taxon>Rhodanobacteraceae</taxon>
        <taxon>Tahibacter</taxon>
    </lineage>
</organism>
<reference evidence="2" key="1">
    <citation type="submission" date="2022-07" db="EMBL/GenBank/DDBJ databases">
        <title>Tahibacter sp., a new gammaproteobacterium isolated from the silt sample collected at pig farm.</title>
        <authorList>
            <person name="Chen H."/>
        </authorList>
    </citation>
    <scope>NUCLEOTIDE SEQUENCE</scope>
    <source>
        <strain evidence="2">P2K</strain>
    </source>
</reference>
<dbReference type="Proteomes" id="UP001165498">
    <property type="component" value="Unassembled WGS sequence"/>
</dbReference>
<gene>
    <name evidence="2" type="ORF">NM961_06475</name>
</gene>
<evidence type="ECO:0000313" key="3">
    <source>
        <dbReference type="Proteomes" id="UP001165498"/>
    </source>
</evidence>
<keyword evidence="2" id="KW-0328">Glycosyltransferase</keyword>
<proteinExistence type="predicted"/>
<sequence length="222" mass="25019">MSSPRFSIIVPHYDGSISDAVLLRGLDCLAQQRFGDFEVLLYHDGPLSRPLPDLSALGLEQRLRIEIAGQRHNDWGHSLRHRGIAEARGEYIVHFNPDNLLYPEALEVLDHWSRQPVTPAPAPELLENPDILIFAVLMRGMHFSGRGSIYRDPARPQHGLIYAGFPTVPGLIDCLQLVARATVWREIGGWYDRSAASDGQIYSRLVRERGARYVPAVLGEHW</sequence>
<name>A0ABT1QPY6_9GAMM</name>
<keyword evidence="2" id="KW-0808">Transferase</keyword>
<keyword evidence="3" id="KW-1185">Reference proteome</keyword>
<dbReference type="Pfam" id="PF00535">
    <property type="entry name" value="Glycos_transf_2"/>
    <property type="match status" value="1"/>
</dbReference>
<dbReference type="GO" id="GO:0016757">
    <property type="term" value="F:glycosyltransferase activity"/>
    <property type="evidence" value="ECO:0007669"/>
    <property type="project" value="UniProtKB-KW"/>
</dbReference>
<comment type="caution">
    <text evidence="2">The sequence shown here is derived from an EMBL/GenBank/DDBJ whole genome shotgun (WGS) entry which is preliminary data.</text>
</comment>
<dbReference type="InterPro" id="IPR029044">
    <property type="entry name" value="Nucleotide-diphossugar_trans"/>
</dbReference>
<protein>
    <submittedName>
        <fullName evidence="2">Glycosyltransferase</fullName>
        <ecNumber evidence="2">2.4.-.-</ecNumber>
    </submittedName>
</protein>
<dbReference type="EMBL" id="JANFQO010000005">
    <property type="protein sequence ID" value="MCQ4164354.1"/>
    <property type="molecule type" value="Genomic_DNA"/>
</dbReference>
<evidence type="ECO:0000313" key="2">
    <source>
        <dbReference type="EMBL" id="MCQ4164354.1"/>
    </source>
</evidence>